<sequence length="29" mass="3215">MTGKTKLSLLFSFTILLLVSCDPLVTEFP</sequence>
<protein>
    <submittedName>
        <fullName evidence="1">Uncharacterized protein</fullName>
    </submittedName>
</protein>
<dbReference type="AlphaFoldDB" id="A0A383A4G3"/>
<dbReference type="PROSITE" id="PS51257">
    <property type="entry name" value="PROKAR_LIPOPROTEIN"/>
    <property type="match status" value="1"/>
</dbReference>
<reference evidence="1" key="1">
    <citation type="submission" date="2018-05" db="EMBL/GenBank/DDBJ databases">
        <authorList>
            <person name="Lanie J.A."/>
            <person name="Ng W.-L."/>
            <person name="Kazmierczak K.M."/>
            <person name="Andrzejewski T.M."/>
            <person name="Davidsen T.M."/>
            <person name="Wayne K.J."/>
            <person name="Tettelin H."/>
            <person name="Glass J.I."/>
            <person name="Rusch D."/>
            <person name="Podicherti R."/>
            <person name="Tsui H.-C.T."/>
            <person name="Winkler M.E."/>
        </authorList>
    </citation>
    <scope>NUCLEOTIDE SEQUENCE</scope>
</reference>
<proteinExistence type="predicted"/>
<accession>A0A383A4G3</accession>
<evidence type="ECO:0000313" key="1">
    <source>
        <dbReference type="EMBL" id="SVE02652.1"/>
    </source>
</evidence>
<gene>
    <name evidence="1" type="ORF">METZ01_LOCUS455506</name>
</gene>
<organism evidence="1">
    <name type="scientific">marine metagenome</name>
    <dbReference type="NCBI Taxonomy" id="408172"/>
    <lineage>
        <taxon>unclassified sequences</taxon>
        <taxon>metagenomes</taxon>
        <taxon>ecological metagenomes</taxon>
    </lineage>
</organism>
<feature type="non-terminal residue" evidence="1">
    <location>
        <position position="29"/>
    </location>
</feature>
<dbReference type="EMBL" id="UINC01189114">
    <property type="protein sequence ID" value="SVE02652.1"/>
    <property type="molecule type" value="Genomic_DNA"/>
</dbReference>
<name>A0A383A4G3_9ZZZZ</name>